<gene>
    <name evidence="2" type="ORF">Baya_14879</name>
</gene>
<reference evidence="2 3" key="1">
    <citation type="journal article" date="2019" name="Genome Biol. Evol.">
        <title>Whole-Genome Sequencing of the Giant Devil Catfish, Bagarius yarrelli.</title>
        <authorList>
            <person name="Jiang W."/>
            <person name="Lv Y."/>
            <person name="Cheng L."/>
            <person name="Yang K."/>
            <person name="Chao B."/>
            <person name="Wang X."/>
            <person name="Li Y."/>
            <person name="Pan X."/>
            <person name="You X."/>
            <person name="Zhang Y."/>
            <person name="Yang J."/>
            <person name="Li J."/>
            <person name="Zhang X."/>
            <person name="Liu S."/>
            <person name="Sun C."/>
            <person name="Yang J."/>
            <person name="Shi Q."/>
        </authorList>
    </citation>
    <scope>NUCLEOTIDE SEQUENCE [LARGE SCALE GENOMIC DNA]</scope>
    <source>
        <strain evidence="2">JWS20170419001</strain>
        <tissue evidence="2">Muscle</tissue>
    </source>
</reference>
<feature type="compositionally biased region" description="Basic and acidic residues" evidence="1">
    <location>
        <begin position="221"/>
        <end position="244"/>
    </location>
</feature>
<comment type="caution">
    <text evidence="2">The sequence shown here is derived from an EMBL/GenBank/DDBJ whole genome shotgun (WGS) entry which is preliminary data.</text>
</comment>
<name>A0A556VAH7_BAGYA</name>
<proteinExistence type="predicted"/>
<feature type="compositionally biased region" description="Basic and acidic residues" evidence="1">
    <location>
        <begin position="295"/>
        <end position="304"/>
    </location>
</feature>
<dbReference type="Proteomes" id="UP000319801">
    <property type="component" value="Unassembled WGS sequence"/>
</dbReference>
<feature type="compositionally biased region" description="Basic and acidic residues" evidence="1">
    <location>
        <begin position="92"/>
        <end position="159"/>
    </location>
</feature>
<protein>
    <submittedName>
        <fullName evidence="2">TRAF3-interacting protein 1</fullName>
    </submittedName>
</protein>
<keyword evidence="3" id="KW-1185">Reference proteome</keyword>
<feature type="compositionally biased region" description="Polar residues" evidence="1">
    <location>
        <begin position="245"/>
        <end position="280"/>
    </location>
</feature>
<feature type="compositionally biased region" description="Basic and acidic residues" evidence="1">
    <location>
        <begin position="1"/>
        <end position="14"/>
    </location>
</feature>
<dbReference type="EMBL" id="VCAZ01000186">
    <property type="protein sequence ID" value="TTE07130.1"/>
    <property type="molecule type" value="Genomic_DNA"/>
</dbReference>
<evidence type="ECO:0000313" key="2">
    <source>
        <dbReference type="EMBL" id="TTE07130.1"/>
    </source>
</evidence>
<evidence type="ECO:0000256" key="1">
    <source>
        <dbReference type="SAM" id="MobiDB-lite"/>
    </source>
</evidence>
<feature type="compositionally biased region" description="Gly residues" evidence="1">
    <location>
        <begin position="64"/>
        <end position="85"/>
    </location>
</feature>
<feature type="region of interest" description="Disordered" evidence="1">
    <location>
        <begin position="1"/>
        <end position="304"/>
    </location>
</feature>
<accession>A0A556VAH7</accession>
<evidence type="ECO:0000313" key="3">
    <source>
        <dbReference type="Proteomes" id="UP000319801"/>
    </source>
</evidence>
<dbReference type="AlphaFoldDB" id="A0A556VAH7"/>
<organism evidence="2 3">
    <name type="scientific">Bagarius yarrelli</name>
    <name type="common">Goonch</name>
    <name type="synonym">Bagrus yarrelli</name>
    <dbReference type="NCBI Taxonomy" id="175774"/>
    <lineage>
        <taxon>Eukaryota</taxon>
        <taxon>Metazoa</taxon>
        <taxon>Chordata</taxon>
        <taxon>Craniata</taxon>
        <taxon>Vertebrata</taxon>
        <taxon>Euteleostomi</taxon>
        <taxon>Actinopterygii</taxon>
        <taxon>Neopterygii</taxon>
        <taxon>Teleostei</taxon>
        <taxon>Ostariophysi</taxon>
        <taxon>Siluriformes</taxon>
        <taxon>Sisoridae</taxon>
        <taxon>Sisorinae</taxon>
        <taxon>Bagarius</taxon>
    </lineage>
</organism>
<sequence length="304" mass="34499">MHMEGREGPGRREPMPAPFRAETRWGAPRGDLDERDMRGMSAGPPKSFPEDPGNPNFQNRFEMRGGGAMGGAGPGWTRGGGGGGPFNMNMHQDFDDRRRPWERQKDRDDRDFRRDINDNRHRDRDRERERDRERGRDRNRERERDRDRDNDKERERERGGWAPVQPQPLLPLPRPSQPLLPLPTPLLNLPPTQPESHPKPQPASRPESQPDGKQPQPEKQNAGEREKTHVFSDIAHGPDTEHETVTQPTAESSRSSSPAPTAELQHQTQTPEVSASTGGRQTPLKEEAETGTEPELVKTDTEET</sequence>
<feature type="compositionally biased region" description="Pro residues" evidence="1">
    <location>
        <begin position="165"/>
        <end position="184"/>
    </location>
</feature>